<reference evidence="3 4" key="1">
    <citation type="journal article" date="2016" name="Mol. Biol. Evol.">
        <title>Comparative Genomics of Early-Diverging Mushroom-Forming Fungi Provides Insights into the Origins of Lignocellulose Decay Capabilities.</title>
        <authorList>
            <person name="Nagy L.G."/>
            <person name="Riley R."/>
            <person name="Tritt A."/>
            <person name="Adam C."/>
            <person name="Daum C."/>
            <person name="Floudas D."/>
            <person name="Sun H."/>
            <person name="Yadav J.S."/>
            <person name="Pangilinan J."/>
            <person name="Larsson K.H."/>
            <person name="Matsuura K."/>
            <person name="Barry K."/>
            <person name="Labutti K."/>
            <person name="Kuo R."/>
            <person name="Ohm R.A."/>
            <person name="Bhattacharya S.S."/>
            <person name="Shirouzu T."/>
            <person name="Yoshinaga Y."/>
            <person name="Martin F.M."/>
            <person name="Grigoriev I.V."/>
            <person name="Hibbett D.S."/>
        </authorList>
    </citation>
    <scope>NUCLEOTIDE SEQUENCE [LARGE SCALE GENOMIC DNA]</scope>
    <source>
        <strain evidence="3 4">TUFC12733</strain>
    </source>
</reference>
<dbReference type="PANTHER" id="PTHR37534:SF20">
    <property type="entry name" value="PRO1A C6 ZINK-FINGER PROTEIN"/>
    <property type="match status" value="1"/>
</dbReference>
<keyword evidence="2" id="KW-0539">Nucleus</keyword>
<dbReference type="STRING" id="1330018.A0A167J8H8"/>
<dbReference type="GO" id="GO:0005634">
    <property type="term" value="C:nucleus"/>
    <property type="evidence" value="ECO:0007669"/>
    <property type="project" value="UniProtKB-SubCell"/>
</dbReference>
<dbReference type="Pfam" id="PF11951">
    <property type="entry name" value="Fungal_trans_2"/>
    <property type="match status" value="1"/>
</dbReference>
<organism evidence="3 4">
    <name type="scientific">Calocera viscosa (strain TUFC12733)</name>
    <dbReference type="NCBI Taxonomy" id="1330018"/>
    <lineage>
        <taxon>Eukaryota</taxon>
        <taxon>Fungi</taxon>
        <taxon>Dikarya</taxon>
        <taxon>Basidiomycota</taxon>
        <taxon>Agaricomycotina</taxon>
        <taxon>Dacrymycetes</taxon>
        <taxon>Dacrymycetales</taxon>
        <taxon>Dacrymycetaceae</taxon>
        <taxon>Calocera</taxon>
    </lineage>
</organism>
<dbReference type="AlphaFoldDB" id="A0A167J8H8"/>
<dbReference type="EMBL" id="KV417302">
    <property type="protein sequence ID" value="KZO93343.1"/>
    <property type="molecule type" value="Genomic_DNA"/>
</dbReference>
<evidence type="ECO:0000256" key="1">
    <source>
        <dbReference type="ARBA" id="ARBA00004123"/>
    </source>
</evidence>
<dbReference type="PANTHER" id="PTHR37534">
    <property type="entry name" value="TRANSCRIPTIONAL ACTIVATOR PROTEIN UGA3"/>
    <property type="match status" value="1"/>
</dbReference>
<evidence type="ECO:0000256" key="2">
    <source>
        <dbReference type="ARBA" id="ARBA00023242"/>
    </source>
</evidence>
<dbReference type="Proteomes" id="UP000076738">
    <property type="component" value="Unassembled WGS sequence"/>
</dbReference>
<gene>
    <name evidence="3" type="ORF">CALVIDRAFT_546684</name>
</gene>
<accession>A0A167J8H8</accession>
<protein>
    <submittedName>
        <fullName evidence="3">Uncharacterized protein</fullName>
    </submittedName>
</protein>
<keyword evidence="4" id="KW-1185">Reference proteome</keyword>
<comment type="subcellular location">
    <subcellularLocation>
        <location evidence="1">Nucleus</location>
    </subcellularLocation>
</comment>
<evidence type="ECO:0000313" key="4">
    <source>
        <dbReference type="Proteomes" id="UP000076738"/>
    </source>
</evidence>
<dbReference type="OrthoDB" id="5419315at2759"/>
<name>A0A167J8H8_CALVF</name>
<sequence>MAVPSDLNPVLAINLPLVFEHPPGQNSATEALRLSLLGVGAIHQAYLLSRHGVNSASQQEMMNLAVTLRLTSTHYLRMACLSPQGMESDAALGASITIALIDIFTGGQNWTANLALAKTLIDLRGGPRTIIATNKPHLIDGGAKVSPARLLLEILAVYDTFGSLTTGEPPTILAPGSEDWWFDGDKSSYHLFSVEKVFGMSRAMIELVARVSCLAARANKHRRKIVELQELQDGRSPQEQEEYERQAIESEAKALYEEAKTWTNAALKHRLHPRVGYGNTAHRQAMQVILLRDVLRVDRKDARVQEAVQSILKICTDSAKRLGMGVDLTWPVIVAGCQVEKEDRDKVLKAFESFREQCCFDIDTAERIVREVWRRIDTNPNDPRADWRSVTEDLDLKVLLL</sequence>
<proteinExistence type="predicted"/>
<evidence type="ECO:0000313" key="3">
    <source>
        <dbReference type="EMBL" id="KZO93343.1"/>
    </source>
</evidence>
<dbReference type="InterPro" id="IPR021858">
    <property type="entry name" value="Fun_TF"/>
</dbReference>